<protein>
    <recommendedName>
        <fullName evidence="11 14">Protoheme IX farnesyltransferase</fullName>
        <ecNumber evidence="3 14">2.5.1.141</ecNumber>
    </recommendedName>
    <alternativeName>
        <fullName evidence="12 14">Heme B farnesyltransferase</fullName>
    </alternativeName>
    <alternativeName>
        <fullName evidence="10 14">Heme O synthase</fullName>
    </alternativeName>
</protein>
<comment type="catalytic activity">
    <reaction evidence="13 14">
        <text>heme b + (2E,6E)-farnesyl diphosphate + H2O = Fe(II)-heme o + diphosphate</text>
        <dbReference type="Rhea" id="RHEA:28070"/>
        <dbReference type="ChEBI" id="CHEBI:15377"/>
        <dbReference type="ChEBI" id="CHEBI:33019"/>
        <dbReference type="ChEBI" id="CHEBI:60344"/>
        <dbReference type="ChEBI" id="CHEBI:60530"/>
        <dbReference type="ChEBI" id="CHEBI:175763"/>
        <dbReference type="EC" id="2.5.1.141"/>
    </reaction>
</comment>
<keyword evidence="8 14" id="KW-0350">Heme biosynthesis</keyword>
<evidence type="ECO:0000256" key="3">
    <source>
        <dbReference type="ARBA" id="ARBA00012292"/>
    </source>
</evidence>
<feature type="transmembrane region" description="Helical" evidence="14">
    <location>
        <begin position="210"/>
        <end position="228"/>
    </location>
</feature>
<dbReference type="Pfam" id="PF01040">
    <property type="entry name" value="UbiA"/>
    <property type="match status" value="1"/>
</dbReference>
<dbReference type="PROSITE" id="PS00943">
    <property type="entry name" value="UBIA"/>
    <property type="match status" value="1"/>
</dbReference>
<keyword evidence="6 14" id="KW-0812">Transmembrane</keyword>
<feature type="compositionally biased region" description="Polar residues" evidence="15">
    <location>
        <begin position="15"/>
        <end position="40"/>
    </location>
</feature>
<comment type="caution">
    <text evidence="16">The sequence shown here is derived from an EMBL/GenBank/DDBJ whole genome shotgun (WGS) entry which is preliminary data.</text>
</comment>
<evidence type="ECO:0000313" key="16">
    <source>
        <dbReference type="EMBL" id="MBO3085701.1"/>
    </source>
</evidence>
<evidence type="ECO:0000256" key="12">
    <source>
        <dbReference type="ARBA" id="ARBA00042475"/>
    </source>
</evidence>
<evidence type="ECO:0000256" key="11">
    <source>
        <dbReference type="ARBA" id="ARBA00040810"/>
    </source>
</evidence>
<evidence type="ECO:0000256" key="7">
    <source>
        <dbReference type="ARBA" id="ARBA00022989"/>
    </source>
</evidence>
<evidence type="ECO:0000256" key="15">
    <source>
        <dbReference type="SAM" id="MobiDB-lite"/>
    </source>
</evidence>
<gene>
    <name evidence="14" type="primary">ctaB</name>
    <name evidence="16" type="ORF">J4035_13735</name>
</gene>
<evidence type="ECO:0000256" key="10">
    <source>
        <dbReference type="ARBA" id="ARBA00030253"/>
    </source>
</evidence>
<evidence type="ECO:0000256" key="4">
    <source>
        <dbReference type="ARBA" id="ARBA00022475"/>
    </source>
</evidence>
<evidence type="ECO:0000256" key="14">
    <source>
        <dbReference type="HAMAP-Rule" id="MF_00154"/>
    </source>
</evidence>
<feature type="transmembrane region" description="Helical" evidence="14">
    <location>
        <begin position="315"/>
        <end position="339"/>
    </location>
</feature>
<feature type="transmembrane region" description="Helical" evidence="14">
    <location>
        <begin position="89"/>
        <end position="110"/>
    </location>
</feature>
<dbReference type="InterPro" id="IPR030470">
    <property type="entry name" value="UbiA_prenylTrfase_CS"/>
</dbReference>
<comment type="similarity">
    <text evidence="14">Belongs to the UbiA prenyltransferase family. Protoheme IX farnesyltransferase subfamily.</text>
</comment>
<accession>A0ABS3SL54</accession>
<evidence type="ECO:0000256" key="2">
    <source>
        <dbReference type="ARBA" id="ARBA00004919"/>
    </source>
</evidence>
<dbReference type="PANTHER" id="PTHR43448">
    <property type="entry name" value="PROTOHEME IX FARNESYLTRANSFERASE, MITOCHONDRIAL"/>
    <property type="match status" value="1"/>
</dbReference>
<evidence type="ECO:0000256" key="9">
    <source>
        <dbReference type="ARBA" id="ARBA00023136"/>
    </source>
</evidence>
<dbReference type="NCBIfam" id="TIGR01473">
    <property type="entry name" value="cyoE_ctaB"/>
    <property type="match status" value="1"/>
</dbReference>
<feature type="transmembrane region" description="Helical" evidence="14">
    <location>
        <begin position="131"/>
        <end position="153"/>
    </location>
</feature>
<evidence type="ECO:0000256" key="6">
    <source>
        <dbReference type="ARBA" id="ARBA00022692"/>
    </source>
</evidence>
<keyword evidence="9 14" id="KW-0472">Membrane</keyword>
<dbReference type="InterPro" id="IPR006369">
    <property type="entry name" value="Protohaem_IX_farnesylTrfase"/>
</dbReference>
<dbReference type="NCBIfam" id="NF003349">
    <property type="entry name" value="PRK04375.1-2"/>
    <property type="match status" value="1"/>
</dbReference>
<feature type="transmembrane region" description="Helical" evidence="14">
    <location>
        <begin position="159"/>
        <end position="178"/>
    </location>
</feature>
<dbReference type="Gene3D" id="1.10.357.140">
    <property type="entry name" value="UbiA prenyltransferase"/>
    <property type="match status" value="1"/>
</dbReference>
<keyword evidence="4 14" id="KW-1003">Cell membrane</keyword>
<keyword evidence="17" id="KW-1185">Reference proteome</keyword>
<dbReference type="HAMAP" id="MF_00154">
    <property type="entry name" value="CyoE_CtaB"/>
    <property type="match status" value="1"/>
</dbReference>
<feature type="transmembrane region" description="Helical" evidence="14">
    <location>
        <begin position="282"/>
        <end position="303"/>
    </location>
</feature>
<feature type="transmembrane region" description="Helical" evidence="14">
    <location>
        <begin position="64"/>
        <end position="83"/>
    </location>
</feature>
<keyword evidence="7 14" id="KW-1133">Transmembrane helix</keyword>
<dbReference type="CDD" id="cd13957">
    <property type="entry name" value="PT_UbiA_Cox10"/>
    <property type="match status" value="1"/>
</dbReference>
<dbReference type="InterPro" id="IPR000537">
    <property type="entry name" value="UbiA_prenyltransferase"/>
</dbReference>
<evidence type="ECO:0000256" key="1">
    <source>
        <dbReference type="ARBA" id="ARBA00004651"/>
    </source>
</evidence>
<dbReference type="EMBL" id="JAGFBM010000007">
    <property type="protein sequence ID" value="MBO3085701.1"/>
    <property type="molecule type" value="Genomic_DNA"/>
</dbReference>
<feature type="transmembrane region" description="Helical" evidence="14">
    <location>
        <begin position="259"/>
        <end position="276"/>
    </location>
</feature>
<dbReference type="EC" id="2.5.1.141" evidence="3 14"/>
<evidence type="ECO:0000256" key="13">
    <source>
        <dbReference type="ARBA" id="ARBA00047690"/>
    </source>
</evidence>
<keyword evidence="5 14" id="KW-0808">Transferase</keyword>
<evidence type="ECO:0000256" key="8">
    <source>
        <dbReference type="ARBA" id="ARBA00023133"/>
    </source>
</evidence>
<dbReference type="Proteomes" id="UP000678317">
    <property type="component" value="Unassembled WGS sequence"/>
</dbReference>
<comment type="pathway">
    <text evidence="2 14">Porphyrin-containing compound metabolism; heme O biosynthesis; heme O from protoheme: step 1/1.</text>
</comment>
<feature type="region of interest" description="Disordered" evidence="15">
    <location>
        <begin position="1"/>
        <end position="41"/>
    </location>
</feature>
<reference evidence="16 17" key="1">
    <citation type="submission" date="2021-03" db="EMBL/GenBank/DDBJ databases">
        <title>novel species in genus Cellulomonas.</title>
        <authorList>
            <person name="Zhang G."/>
        </authorList>
    </citation>
    <scope>NUCLEOTIDE SEQUENCE [LARGE SCALE GENOMIC DNA]</scope>
    <source>
        <strain evidence="17">zg-ZUI188</strain>
    </source>
</reference>
<feature type="transmembrane region" description="Helical" evidence="14">
    <location>
        <begin position="185"/>
        <end position="204"/>
    </location>
</feature>
<evidence type="ECO:0000313" key="17">
    <source>
        <dbReference type="Proteomes" id="UP000678317"/>
    </source>
</evidence>
<dbReference type="InterPro" id="IPR044878">
    <property type="entry name" value="UbiA_sf"/>
</dbReference>
<comment type="function">
    <text evidence="14">Converts heme B (protoheme IX) to heme O by substitution of the vinyl group on carbon 2 of heme B porphyrin ring with a hydroxyethyl farnesyl side group.</text>
</comment>
<proteinExistence type="inferred from homology"/>
<evidence type="ECO:0000256" key="5">
    <source>
        <dbReference type="ARBA" id="ARBA00022679"/>
    </source>
</evidence>
<organism evidence="16 17">
    <name type="scientific">Cellulomonas fengjieae</name>
    <dbReference type="NCBI Taxonomy" id="2819978"/>
    <lineage>
        <taxon>Bacteria</taxon>
        <taxon>Bacillati</taxon>
        <taxon>Actinomycetota</taxon>
        <taxon>Actinomycetes</taxon>
        <taxon>Micrococcales</taxon>
        <taxon>Cellulomonadaceae</taxon>
        <taxon>Cellulomonas</taxon>
    </lineage>
</organism>
<comment type="subcellular location">
    <subcellularLocation>
        <location evidence="1 14">Cell membrane</location>
        <topology evidence="1 14">Multi-pass membrane protein</topology>
    </subcellularLocation>
</comment>
<comment type="miscellaneous">
    <text evidence="14">Carbon 2 of the heme B porphyrin ring is defined according to the Fischer nomenclature.</text>
</comment>
<dbReference type="PANTHER" id="PTHR43448:SF7">
    <property type="entry name" value="4-HYDROXYBENZOATE SOLANESYLTRANSFERASE"/>
    <property type="match status" value="1"/>
</dbReference>
<name>A0ABS3SL54_9CELL</name>
<sequence length="341" mass="36291">MRLSSPLSVDDAGASSASTPGSNETSAPVAATSSDTTVSVAPSGPLARLRRVVGPYVALTKPRVIELLLVTTLPTMILAHGGFPSLRLVVATLVGGAAAAGSANVLNCYLDRDIDKIMNRTKRRPIVTGEVTPRAALVFGLVLGVLSLTWLAVMVNPASAWLTAAAILIYVVGYTMILKRRTPQNIVWGGAAGCMPVLIGWSAVTGGVSWTAALLFGVIFFWTPPHYWPLSMKFRRDYAAAGVPMLPVVAKDTKVAREMIAYTIAMIACSLLLVPVQGMTWVYGVVALALGLWFLWSCIGLLRRAEHPEAGKLRAMSVFHASITYLTLLSVAIAVDVFLPF</sequence>